<accession>A0A383EGU4</accession>
<protein>
    <submittedName>
        <fullName evidence="1">Uncharacterized protein</fullName>
    </submittedName>
</protein>
<proteinExistence type="predicted"/>
<sequence length="99" mass="10997">MVAEEKGVYIYANVLDLNQDGKADMISFVDPKGRGIAVAVDRYHDGTMDHIHVFQDVTGDGKLDIEDTKLIHREAAKLFKQTDLAEGQIELFIEDAGYG</sequence>
<evidence type="ECO:0000313" key="1">
    <source>
        <dbReference type="EMBL" id="SVE56076.1"/>
    </source>
</evidence>
<dbReference type="AlphaFoldDB" id="A0A383EGU4"/>
<gene>
    <name evidence="1" type="ORF">METZ01_LOCUS508930</name>
</gene>
<dbReference type="EMBL" id="UINC01225847">
    <property type="protein sequence ID" value="SVE56076.1"/>
    <property type="molecule type" value="Genomic_DNA"/>
</dbReference>
<name>A0A383EGU4_9ZZZZ</name>
<organism evidence="1">
    <name type="scientific">marine metagenome</name>
    <dbReference type="NCBI Taxonomy" id="408172"/>
    <lineage>
        <taxon>unclassified sequences</taxon>
        <taxon>metagenomes</taxon>
        <taxon>ecological metagenomes</taxon>
    </lineage>
</organism>
<reference evidence="1" key="1">
    <citation type="submission" date="2018-05" db="EMBL/GenBank/DDBJ databases">
        <authorList>
            <person name="Lanie J.A."/>
            <person name="Ng W.-L."/>
            <person name="Kazmierczak K.M."/>
            <person name="Andrzejewski T.M."/>
            <person name="Davidsen T.M."/>
            <person name="Wayne K.J."/>
            <person name="Tettelin H."/>
            <person name="Glass J.I."/>
            <person name="Rusch D."/>
            <person name="Podicherti R."/>
            <person name="Tsui H.-C.T."/>
            <person name="Winkler M.E."/>
        </authorList>
    </citation>
    <scope>NUCLEOTIDE SEQUENCE</scope>
</reference>